<keyword evidence="10" id="KW-1133">Transmembrane helix</keyword>
<keyword evidence="10" id="KW-0812">Transmembrane</keyword>
<name>A0A6P8HS50_ACTTE</name>
<proteinExistence type="predicted"/>
<dbReference type="GO" id="GO:0000209">
    <property type="term" value="P:protein polyubiquitination"/>
    <property type="evidence" value="ECO:0007669"/>
    <property type="project" value="TreeGrafter"/>
</dbReference>
<dbReference type="PROSITE" id="PS50119">
    <property type="entry name" value="ZF_BBOX"/>
    <property type="match status" value="2"/>
</dbReference>
<dbReference type="Pfam" id="PF00643">
    <property type="entry name" value="zf-B_box"/>
    <property type="match status" value="1"/>
</dbReference>
<dbReference type="Gene3D" id="3.30.160.60">
    <property type="entry name" value="Classic Zinc Finger"/>
    <property type="match status" value="1"/>
</dbReference>
<gene>
    <name evidence="13" type="primary">LOC116292368</name>
</gene>
<dbReference type="SMART" id="SM00557">
    <property type="entry name" value="IG_FLMN"/>
    <property type="match status" value="1"/>
</dbReference>
<keyword evidence="4" id="KW-0862">Zinc</keyword>
<feature type="transmembrane region" description="Helical" evidence="10">
    <location>
        <begin position="38"/>
        <end position="58"/>
    </location>
</feature>
<feature type="region of interest" description="Disordered" evidence="9">
    <location>
        <begin position="1"/>
        <end position="24"/>
    </location>
</feature>
<feature type="compositionally biased region" description="Basic and acidic residues" evidence="9">
    <location>
        <begin position="1"/>
        <end position="11"/>
    </location>
</feature>
<evidence type="ECO:0000256" key="7">
    <source>
        <dbReference type="PROSITE-ProRule" id="PRU00504"/>
    </source>
</evidence>
<dbReference type="GO" id="GO:0008270">
    <property type="term" value="F:zinc ion binding"/>
    <property type="evidence" value="ECO:0007669"/>
    <property type="project" value="UniProtKB-KW"/>
</dbReference>
<dbReference type="SMART" id="SM00336">
    <property type="entry name" value="BBOX"/>
    <property type="match status" value="2"/>
</dbReference>
<dbReference type="Gene3D" id="2.120.10.30">
    <property type="entry name" value="TolB, C-terminal domain"/>
    <property type="match status" value="2"/>
</dbReference>
<dbReference type="SUPFAM" id="SSF81296">
    <property type="entry name" value="E set domains"/>
    <property type="match status" value="1"/>
</dbReference>
<dbReference type="Gene3D" id="2.60.40.10">
    <property type="entry name" value="Immunoglobulins"/>
    <property type="match status" value="1"/>
</dbReference>
<feature type="repeat" description="NHL" evidence="7">
    <location>
        <begin position="695"/>
        <end position="738"/>
    </location>
</feature>
<dbReference type="InterPro" id="IPR001298">
    <property type="entry name" value="Filamin/ABP280_rpt"/>
</dbReference>
<dbReference type="InterPro" id="IPR014756">
    <property type="entry name" value="Ig_E-set"/>
</dbReference>
<dbReference type="Pfam" id="PF01436">
    <property type="entry name" value="NHL"/>
    <property type="match status" value="1"/>
</dbReference>
<feature type="coiled-coil region" evidence="8">
    <location>
        <begin position="205"/>
        <end position="279"/>
    </location>
</feature>
<evidence type="ECO:0000256" key="1">
    <source>
        <dbReference type="ARBA" id="ARBA00022723"/>
    </source>
</evidence>
<evidence type="ECO:0000313" key="13">
    <source>
        <dbReference type="RefSeq" id="XP_031555527.1"/>
    </source>
</evidence>
<dbReference type="InterPro" id="IPR017868">
    <property type="entry name" value="Filamin/ABP280_repeat-like"/>
</dbReference>
<evidence type="ECO:0000313" key="12">
    <source>
        <dbReference type="Proteomes" id="UP000515163"/>
    </source>
</evidence>
<evidence type="ECO:0000259" key="11">
    <source>
        <dbReference type="PROSITE" id="PS50119"/>
    </source>
</evidence>
<reference evidence="13" key="1">
    <citation type="submission" date="2025-08" db="UniProtKB">
        <authorList>
            <consortium name="RefSeq"/>
        </authorList>
    </citation>
    <scope>IDENTIFICATION</scope>
    <source>
        <tissue evidence="13">Tentacle</tissue>
    </source>
</reference>
<evidence type="ECO:0000256" key="4">
    <source>
        <dbReference type="ARBA" id="ARBA00022833"/>
    </source>
</evidence>
<dbReference type="KEGG" id="aten:116292368"/>
<evidence type="ECO:0000256" key="2">
    <source>
        <dbReference type="ARBA" id="ARBA00022737"/>
    </source>
</evidence>
<dbReference type="Pfam" id="PF00630">
    <property type="entry name" value="Filamin"/>
    <property type="match status" value="1"/>
</dbReference>
<dbReference type="PANTHER" id="PTHR24104:SF50">
    <property type="entry name" value="SMP-30_GLUCONOLACTONASE_LRE-LIKE REGION DOMAIN-CONTAINING PROTEIN"/>
    <property type="match status" value="1"/>
</dbReference>
<accession>A0A6P8HS50</accession>
<dbReference type="PROSITE" id="PS50194">
    <property type="entry name" value="FILAMIN_REPEAT"/>
    <property type="match status" value="1"/>
</dbReference>
<evidence type="ECO:0000256" key="5">
    <source>
        <dbReference type="PROSITE-ProRule" id="PRU00024"/>
    </source>
</evidence>
<dbReference type="Proteomes" id="UP000515163">
    <property type="component" value="Unplaced"/>
</dbReference>
<dbReference type="PANTHER" id="PTHR24104">
    <property type="entry name" value="E3 UBIQUITIN-PROTEIN LIGASE NHLRC1-RELATED"/>
    <property type="match status" value="1"/>
</dbReference>
<dbReference type="InterPro" id="IPR050952">
    <property type="entry name" value="TRIM-NHL_E3_ligases"/>
</dbReference>
<protein>
    <submittedName>
        <fullName evidence="13">E3 ubiquitin-protein ligase TRIM71-like</fullName>
    </submittedName>
</protein>
<dbReference type="SUPFAM" id="SSF57845">
    <property type="entry name" value="B-box zinc-binding domain"/>
    <property type="match status" value="1"/>
</dbReference>
<feature type="domain" description="B box-type" evidence="11">
    <location>
        <begin position="88"/>
        <end position="134"/>
    </location>
</feature>
<dbReference type="PROSITE" id="PS51125">
    <property type="entry name" value="NHL"/>
    <property type="match status" value="2"/>
</dbReference>
<dbReference type="FunCoup" id="A0A6P8HS50">
    <property type="interactions" value="3765"/>
</dbReference>
<evidence type="ECO:0000256" key="6">
    <source>
        <dbReference type="PROSITE-ProRule" id="PRU00087"/>
    </source>
</evidence>
<dbReference type="InterPro" id="IPR000315">
    <property type="entry name" value="Znf_B-box"/>
</dbReference>
<feature type="repeat" description="NHL" evidence="7">
    <location>
        <begin position="507"/>
        <end position="550"/>
    </location>
</feature>
<dbReference type="AlphaFoldDB" id="A0A6P8HS50"/>
<evidence type="ECO:0000256" key="8">
    <source>
        <dbReference type="SAM" id="Coils"/>
    </source>
</evidence>
<dbReference type="GO" id="GO:0043161">
    <property type="term" value="P:proteasome-mediated ubiquitin-dependent protein catabolic process"/>
    <property type="evidence" value="ECO:0007669"/>
    <property type="project" value="TreeGrafter"/>
</dbReference>
<dbReference type="RefSeq" id="XP_031555527.1">
    <property type="nucleotide sequence ID" value="XM_031699667.1"/>
</dbReference>
<dbReference type="InterPro" id="IPR013783">
    <property type="entry name" value="Ig-like_fold"/>
</dbReference>
<keyword evidence="3 5" id="KW-0863">Zinc-finger</keyword>
<evidence type="ECO:0000256" key="10">
    <source>
        <dbReference type="SAM" id="Phobius"/>
    </source>
</evidence>
<feature type="repeat" description="Filamin" evidence="6">
    <location>
        <begin position="398"/>
        <end position="497"/>
    </location>
</feature>
<keyword evidence="8" id="KW-0175">Coiled coil</keyword>
<keyword evidence="10" id="KW-0472">Membrane</keyword>
<dbReference type="InterPro" id="IPR001258">
    <property type="entry name" value="NHL_repeat"/>
</dbReference>
<feature type="domain" description="B box-type" evidence="11">
    <location>
        <begin position="147"/>
        <end position="190"/>
    </location>
</feature>
<dbReference type="OrthoDB" id="342730at2759"/>
<keyword evidence="1" id="KW-0479">Metal-binding</keyword>
<evidence type="ECO:0000256" key="9">
    <source>
        <dbReference type="SAM" id="MobiDB-lite"/>
    </source>
</evidence>
<sequence>MHRSVLRDKRGSRQQSNELSDLQDDDSCARRRSFQASFFILLGFSPAVAYIHTYFYLLSRLTKLLSHRLMWTCIHSMKSKANQPGSVSHCVRCCEHPRVLVAFCVQCNGLICETCFKAHRLFKEIQVEHQPIKLDQFNEKFVSSFIKNQMVCKSHEKKKLEYYCQEETCRLSVCKECAALDHQNHQLQSLEDAGQDSRKLIEGAMNRVEQRKDSYGKELEHSKENIERIQKEIDVAERDVDDVVKMICDIAKDHGRAMKEELKQTLQELTTENNEEQTAIQTKVKDSDEFVLHCRALLERDVAYEEIKSKEMILERGKMLIHRSLKLRPFIATHSNQATSDIKSNMAVPCVTSMNALPKDFGLNFFGSRPPIQRNVTTRYSVTEQVMQSLQDIGRIVKNVTDPARSTIESVKKIRPGFINECKIITRNTEGEVCPTRIESIDVRIKDAEGNEVEMKVSEEQTGKYRVSFKPQQNGRHEIQVNIGRERIMNSPQNADILDVKELFKPLKVFGRSGIDKGQFNYPCSIAVSDNGEIAIAEWGNHRIQIFSLDGNYLRKFVIRRTREGQRYYPCGVMFNGDSRIILSEYATDGKDRMRELNLNGSCIKTIYRHDQWFAPRGMCVNDDKNIAVCCRGKQELGIKPSIKVFSKQGDLVHEFDMPDNNGQPWYITYGNGKYFVSYYDINYVSVFDVNGVFLYKFGEEGERDGQFNGVHGLAVYGPDMILVCDRYNNRVQLFTQEGQFIRSFGAGYGSGVGQMAGPIDVVVTADGRVFVVECLGGRVTVWF</sequence>
<keyword evidence="12" id="KW-1185">Reference proteome</keyword>
<organism evidence="12 13">
    <name type="scientific">Actinia tenebrosa</name>
    <name type="common">Australian red waratah sea anemone</name>
    <dbReference type="NCBI Taxonomy" id="6105"/>
    <lineage>
        <taxon>Eukaryota</taxon>
        <taxon>Metazoa</taxon>
        <taxon>Cnidaria</taxon>
        <taxon>Anthozoa</taxon>
        <taxon>Hexacorallia</taxon>
        <taxon>Actiniaria</taxon>
        <taxon>Actiniidae</taxon>
        <taxon>Actinia</taxon>
    </lineage>
</organism>
<dbReference type="SUPFAM" id="SSF101898">
    <property type="entry name" value="NHL repeat"/>
    <property type="match status" value="1"/>
</dbReference>
<keyword evidence="2" id="KW-0677">Repeat</keyword>
<dbReference type="InterPro" id="IPR011042">
    <property type="entry name" value="6-blade_b-propeller_TolB-like"/>
</dbReference>
<dbReference type="GeneID" id="116292368"/>
<evidence type="ECO:0000256" key="3">
    <source>
        <dbReference type="ARBA" id="ARBA00022771"/>
    </source>
</evidence>
<dbReference type="GO" id="GO:0061630">
    <property type="term" value="F:ubiquitin protein ligase activity"/>
    <property type="evidence" value="ECO:0007669"/>
    <property type="project" value="TreeGrafter"/>
</dbReference>
<dbReference type="InParanoid" id="A0A6P8HS50"/>